<keyword evidence="3" id="KW-1133">Transmembrane helix</keyword>
<organism evidence="5 6">
    <name type="scientific">Streptomyces tendae</name>
    <dbReference type="NCBI Taxonomy" id="1932"/>
    <lineage>
        <taxon>Bacteria</taxon>
        <taxon>Bacillati</taxon>
        <taxon>Actinomycetota</taxon>
        <taxon>Actinomycetes</taxon>
        <taxon>Kitasatosporales</taxon>
        <taxon>Streptomycetaceae</taxon>
        <taxon>Streptomyces</taxon>
    </lineage>
</organism>
<evidence type="ECO:0000256" key="1">
    <source>
        <dbReference type="ARBA" id="ARBA00022801"/>
    </source>
</evidence>
<proteinExistence type="predicted"/>
<evidence type="ECO:0000259" key="4">
    <source>
        <dbReference type="SMART" id="SM00331"/>
    </source>
</evidence>
<accession>A0ABX5ZSE4</accession>
<evidence type="ECO:0000313" key="5">
    <source>
        <dbReference type="EMBL" id="QER87145.1"/>
    </source>
</evidence>
<dbReference type="EMBL" id="CP043959">
    <property type="protein sequence ID" value="QER87145.1"/>
    <property type="molecule type" value="Genomic_DNA"/>
</dbReference>
<protein>
    <submittedName>
        <fullName evidence="5">Serine/threonine-protein phosphatase</fullName>
    </submittedName>
</protein>
<dbReference type="InterPro" id="IPR001932">
    <property type="entry name" value="PPM-type_phosphatase-like_dom"/>
</dbReference>
<keyword evidence="1" id="KW-0378">Hydrolase</keyword>
<keyword evidence="6" id="KW-1185">Reference proteome</keyword>
<dbReference type="InterPro" id="IPR052016">
    <property type="entry name" value="Bact_Sigma-Reg"/>
</dbReference>
<feature type="domain" description="PPM-type phosphatase" evidence="4">
    <location>
        <begin position="158"/>
        <end position="378"/>
    </location>
</feature>
<feature type="region of interest" description="Disordered" evidence="2">
    <location>
        <begin position="1"/>
        <end position="28"/>
    </location>
</feature>
<gene>
    <name evidence="5" type="ORF">F3L20_15685</name>
</gene>
<reference evidence="5 6" key="1">
    <citation type="submission" date="2019-09" db="EMBL/GenBank/DDBJ databases">
        <title>Draft genome sequence of the Ebosin-producing strain Streptomyces sp. 139.</title>
        <authorList>
            <person name="Ai L."/>
            <person name="Geng M."/>
            <person name="Ma M."/>
            <person name="Bai L."/>
        </authorList>
    </citation>
    <scope>NUCLEOTIDE SEQUENCE [LARGE SCALE GENOMIC DNA]</scope>
    <source>
        <strain evidence="5 6">139</strain>
    </source>
</reference>
<keyword evidence="3" id="KW-0812">Transmembrane</keyword>
<evidence type="ECO:0000256" key="2">
    <source>
        <dbReference type="SAM" id="MobiDB-lite"/>
    </source>
</evidence>
<dbReference type="PANTHER" id="PTHR43156:SF2">
    <property type="entry name" value="STAGE II SPORULATION PROTEIN E"/>
    <property type="match status" value="1"/>
</dbReference>
<dbReference type="Proteomes" id="UP000324308">
    <property type="component" value="Chromosome"/>
</dbReference>
<keyword evidence="3" id="KW-0472">Membrane</keyword>
<dbReference type="PANTHER" id="PTHR43156">
    <property type="entry name" value="STAGE II SPORULATION PROTEIN E-RELATED"/>
    <property type="match status" value="1"/>
</dbReference>
<feature type="transmembrane region" description="Helical" evidence="3">
    <location>
        <begin position="105"/>
        <end position="127"/>
    </location>
</feature>
<dbReference type="Gene3D" id="3.60.40.10">
    <property type="entry name" value="PPM-type phosphatase domain"/>
    <property type="match status" value="1"/>
</dbReference>
<dbReference type="SMART" id="SM00331">
    <property type="entry name" value="PP2C_SIG"/>
    <property type="match status" value="1"/>
</dbReference>
<dbReference type="InterPro" id="IPR036457">
    <property type="entry name" value="PPM-type-like_dom_sf"/>
</dbReference>
<feature type="transmembrane region" description="Helical" evidence="3">
    <location>
        <begin position="83"/>
        <end position="99"/>
    </location>
</feature>
<dbReference type="Pfam" id="PF07228">
    <property type="entry name" value="SpoIIE"/>
    <property type="match status" value="1"/>
</dbReference>
<evidence type="ECO:0000313" key="6">
    <source>
        <dbReference type="Proteomes" id="UP000324308"/>
    </source>
</evidence>
<name>A0ABX5ZSE4_STRTE</name>
<sequence length="380" mass="40626">MIRRRVTARAPGAPGMQRAEGGTEPSPGGPVKAPMVYVVLATLPIVLLELLIDDRTVRVAPLLILLPAFPAAVGTVRQTACAVGWMLVVLTAVLIARPLPSASDYGVVLLLAVVLGVLCVLTCRWRVRRERELLRTRSAAVALQRQMLRPLPVLTDRVVVDGAYQPVETDRLVGGDVYEVAASPYGTRLLFGDVQGKGLRAIGAAFAVLSAFREAAQREPTLTALVDDLERAMVRHNAFVQQTGEPEQFVTALVLGIDTATETQAVNCGYPPPHLLGSGPVAPVELGDPGVPLGLADLSPRPRTVSWFPFPAGATLLSCSDGVTEARGVTGAPYPLEGRLEEWTAVSSWEVADRLTEDVGRYTAGEHRDDIAVLMVRRTG</sequence>
<evidence type="ECO:0000256" key="3">
    <source>
        <dbReference type="SAM" id="Phobius"/>
    </source>
</evidence>